<feature type="compositionally biased region" description="Basic and acidic residues" evidence="5">
    <location>
        <begin position="74"/>
        <end position="90"/>
    </location>
</feature>
<evidence type="ECO:0000256" key="5">
    <source>
        <dbReference type="SAM" id="MobiDB-lite"/>
    </source>
</evidence>
<reference evidence="9 11" key="2">
    <citation type="submission" date="2023-07" db="EMBL/GenBank/DDBJ databases">
        <title>Genomic Encyclopedia of Type Strains, Phase IV (KMG-IV): sequencing the most valuable type-strain genomes for metagenomic binning, comparative biology and taxonomic classification.</title>
        <authorList>
            <person name="Goeker M."/>
        </authorList>
    </citation>
    <scope>NUCLEOTIDE SEQUENCE [LARGE SCALE GENOMIC DNA]</scope>
    <source>
        <strain evidence="9 11">DSM 338</strain>
    </source>
</reference>
<dbReference type="GO" id="GO:0005886">
    <property type="term" value="C:plasma membrane"/>
    <property type="evidence" value="ECO:0007669"/>
    <property type="project" value="InterPro"/>
</dbReference>
<dbReference type="AlphaFoldDB" id="A0A9W6FIP5"/>
<keyword evidence="2 6" id="KW-0812">Transmembrane</keyword>
<proteinExistence type="predicted"/>
<dbReference type="Proteomes" id="UP001144397">
    <property type="component" value="Unassembled WGS sequence"/>
</dbReference>
<evidence type="ECO:0000313" key="9">
    <source>
        <dbReference type="EMBL" id="MDR6333068.1"/>
    </source>
</evidence>
<sequence>MSRFLSILIGLPLAILAVALAVANRKPVTLSLDPFSPDHPALSVTLPLFAIIFAAVIVGVIAGGAVTWARQGRYRREARAARREHKRAEAARPAPSSQLGLPAPRH</sequence>
<evidence type="ECO:0000256" key="2">
    <source>
        <dbReference type="ARBA" id="ARBA00022692"/>
    </source>
</evidence>
<dbReference type="InterPro" id="IPR010445">
    <property type="entry name" value="LapA_dom"/>
</dbReference>
<evidence type="ECO:0000313" key="8">
    <source>
        <dbReference type="EMBL" id="GLI21345.1"/>
    </source>
</evidence>
<keyword evidence="1" id="KW-1003">Cell membrane</keyword>
<dbReference type="EMBL" id="JAVDPY010000002">
    <property type="protein sequence ID" value="MDR6333068.1"/>
    <property type="molecule type" value="Genomic_DNA"/>
</dbReference>
<dbReference type="EMBL" id="BSDO01000001">
    <property type="protein sequence ID" value="GLI21345.1"/>
    <property type="molecule type" value="Genomic_DNA"/>
</dbReference>
<feature type="transmembrane region" description="Helical" evidence="6">
    <location>
        <begin position="45"/>
        <end position="69"/>
    </location>
</feature>
<keyword evidence="11" id="KW-1185">Reference proteome</keyword>
<evidence type="ECO:0000313" key="10">
    <source>
        <dbReference type="Proteomes" id="UP001144397"/>
    </source>
</evidence>
<evidence type="ECO:0000259" key="7">
    <source>
        <dbReference type="Pfam" id="PF06305"/>
    </source>
</evidence>
<reference evidence="8" key="1">
    <citation type="submission" date="2022-12" db="EMBL/GenBank/DDBJ databases">
        <title>Reference genome sequencing for broad-spectrum identification of bacterial and archaeal isolates by mass spectrometry.</title>
        <authorList>
            <person name="Sekiguchi Y."/>
            <person name="Tourlousse D.M."/>
        </authorList>
    </citation>
    <scope>NUCLEOTIDE SEQUENCE</scope>
    <source>
        <strain evidence="8">301</strain>
    </source>
</reference>
<protein>
    <submittedName>
        <fullName evidence="9">Integral membrane protein</fullName>
    </submittedName>
</protein>
<gene>
    <name evidence="9" type="ORF">GGQ86_001532</name>
    <name evidence="8" type="ORF">XFLAVUS301_10190</name>
</gene>
<evidence type="ECO:0000256" key="4">
    <source>
        <dbReference type="ARBA" id="ARBA00023136"/>
    </source>
</evidence>
<dbReference type="Pfam" id="PF06305">
    <property type="entry name" value="LapA_dom"/>
    <property type="match status" value="1"/>
</dbReference>
<organism evidence="8 10">
    <name type="scientific">Xanthobacter flavus</name>
    <dbReference type="NCBI Taxonomy" id="281"/>
    <lineage>
        <taxon>Bacteria</taxon>
        <taxon>Pseudomonadati</taxon>
        <taxon>Pseudomonadota</taxon>
        <taxon>Alphaproteobacteria</taxon>
        <taxon>Hyphomicrobiales</taxon>
        <taxon>Xanthobacteraceae</taxon>
        <taxon>Xanthobacter</taxon>
    </lineage>
</organism>
<comment type="caution">
    <text evidence="8">The sequence shown here is derived from an EMBL/GenBank/DDBJ whole genome shotgun (WGS) entry which is preliminary data.</text>
</comment>
<accession>A0A9W6FIP5</accession>
<keyword evidence="3 6" id="KW-1133">Transmembrane helix</keyword>
<dbReference type="RefSeq" id="WP_169121800.1">
    <property type="nucleotide sequence ID" value="NZ_BSDO01000001.1"/>
</dbReference>
<feature type="region of interest" description="Disordered" evidence="5">
    <location>
        <begin position="73"/>
        <end position="106"/>
    </location>
</feature>
<dbReference type="Proteomes" id="UP001245370">
    <property type="component" value="Unassembled WGS sequence"/>
</dbReference>
<name>A0A9W6FIP5_XANFL</name>
<evidence type="ECO:0000313" key="11">
    <source>
        <dbReference type="Proteomes" id="UP001245370"/>
    </source>
</evidence>
<feature type="domain" description="Lipopolysaccharide assembly protein A" evidence="7">
    <location>
        <begin position="44"/>
        <end position="90"/>
    </location>
</feature>
<evidence type="ECO:0000256" key="3">
    <source>
        <dbReference type="ARBA" id="ARBA00022989"/>
    </source>
</evidence>
<evidence type="ECO:0000256" key="1">
    <source>
        <dbReference type="ARBA" id="ARBA00022475"/>
    </source>
</evidence>
<keyword evidence="4 6" id="KW-0472">Membrane</keyword>
<dbReference type="GeneID" id="95761813"/>
<evidence type="ECO:0000256" key="6">
    <source>
        <dbReference type="SAM" id="Phobius"/>
    </source>
</evidence>